<accession>A0A0H1RHF0</accession>
<comment type="caution">
    <text evidence="1">The sequence shown here is derived from an EMBL/GenBank/DDBJ whole genome shotgun (WGS) entry which is preliminary data.</text>
</comment>
<organism evidence="1 2">
    <name type="scientific">Microvirga vignae</name>
    <dbReference type="NCBI Taxonomy" id="1225564"/>
    <lineage>
        <taxon>Bacteria</taxon>
        <taxon>Pseudomonadati</taxon>
        <taxon>Pseudomonadota</taxon>
        <taxon>Alphaproteobacteria</taxon>
        <taxon>Hyphomicrobiales</taxon>
        <taxon>Methylobacteriaceae</taxon>
        <taxon>Microvirga</taxon>
    </lineage>
</organism>
<keyword evidence="2" id="KW-1185">Reference proteome</keyword>
<dbReference type="OrthoDB" id="8216219at2"/>
<dbReference type="SUPFAM" id="SSF53850">
    <property type="entry name" value="Periplasmic binding protein-like II"/>
    <property type="match status" value="1"/>
</dbReference>
<protein>
    <submittedName>
        <fullName evidence="1">Molybdenum ABC transporter substrate-binding protein</fullName>
    </submittedName>
</protein>
<sequence length="260" mass="27339">MLTRRAILAGLLAPLAPRLSRAQATEIRVICSGGFTAAYNILAPRFEQMTGKKVVSAYGASMGNAPDAIPQRLARGEPTDIIILARSALDEFTARGVVRPDSRVDLAESRIGVAVRAGAPKPDISTVDALRRTLLAAPSIAYSASASGVYVLTELYKRLGIEAEVAPKSRRILSERVAAVVARGEAEIGFQQISEILGIPGAELVGPLPPEVQQVTVFSAGVLTSAQQPEAAAELIRFLSSADAAETVKSTGLDPITRRG</sequence>
<evidence type="ECO:0000313" key="1">
    <source>
        <dbReference type="EMBL" id="KLK94618.1"/>
    </source>
</evidence>
<evidence type="ECO:0000313" key="2">
    <source>
        <dbReference type="Proteomes" id="UP000035489"/>
    </source>
</evidence>
<dbReference type="InterPro" id="IPR050682">
    <property type="entry name" value="ModA/WtpA"/>
</dbReference>
<dbReference type="EMBL" id="LCYG01000010">
    <property type="protein sequence ID" value="KLK94618.1"/>
    <property type="molecule type" value="Genomic_DNA"/>
</dbReference>
<dbReference type="Proteomes" id="UP000035489">
    <property type="component" value="Unassembled WGS sequence"/>
</dbReference>
<dbReference type="GO" id="GO:0030973">
    <property type="term" value="F:molybdate ion binding"/>
    <property type="evidence" value="ECO:0007669"/>
    <property type="project" value="TreeGrafter"/>
</dbReference>
<reference evidence="1 2" key="1">
    <citation type="submission" date="2015-05" db="EMBL/GenBank/DDBJ databases">
        <title>Draft genome sequence of Microvirga vignae strain BR3299, a novel nitrogen fixing bacteria isolated from Brazil semi-aired region.</title>
        <authorList>
            <person name="Zilli J.E."/>
            <person name="Passos S.R."/>
            <person name="Leite J."/>
            <person name="Baldani J.I."/>
            <person name="Xavier G.R."/>
            <person name="Rumjaneck N.G."/>
            <person name="Simoes-Araujo J.L."/>
        </authorList>
    </citation>
    <scope>NUCLEOTIDE SEQUENCE [LARGE SCALE GENOMIC DNA]</scope>
    <source>
        <strain evidence="1 2">BR3299</strain>
    </source>
</reference>
<dbReference type="AlphaFoldDB" id="A0A0H1RHF0"/>
<dbReference type="PANTHER" id="PTHR30632">
    <property type="entry name" value="MOLYBDATE-BINDING PERIPLASMIC PROTEIN"/>
    <property type="match status" value="1"/>
</dbReference>
<dbReference type="STRING" id="1225564.AA309_02675"/>
<dbReference type="GO" id="GO:0015689">
    <property type="term" value="P:molybdate ion transport"/>
    <property type="evidence" value="ECO:0007669"/>
    <property type="project" value="TreeGrafter"/>
</dbReference>
<dbReference type="Pfam" id="PF13531">
    <property type="entry name" value="SBP_bac_11"/>
    <property type="match status" value="1"/>
</dbReference>
<dbReference type="PANTHER" id="PTHR30632:SF11">
    <property type="entry name" value="BLR4797 PROTEIN"/>
    <property type="match status" value="1"/>
</dbReference>
<gene>
    <name evidence="1" type="ORF">AA309_02675</name>
</gene>
<dbReference type="Gene3D" id="3.40.190.10">
    <property type="entry name" value="Periplasmic binding protein-like II"/>
    <property type="match status" value="2"/>
</dbReference>
<proteinExistence type="predicted"/>
<name>A0A0H1RHF0_9HYPH</name>
<dbReference type="PATRIC" id="fig|1225564.3.peg.39"/>